<evidence type="ECO:0000313" key="2">
    <source>
        <dbReference type="Proteomes" id="UP000184063"/>
    </source>
</evidence>
<evidence type="ECO:0000313" key="1">
    <source>
        <dbReference type="EMBL" id="OJZ83716.1"/>
    </source>
</evidence>
<proteinExistence type="predicted"/>
<dbReference type="Proteomes" id="UP000184063">
    <property type="component" value="Unassembled WGS sequence"/>
</dbReference>
<dbReference type="VEuPathDB" id="FungiDB:ASPFODRAFT_35187"/>
<reference evidence="2" key="1">
    <citation type="journal article" date="2017" name="Genome Biol.">
        <title>Comparative genomics reveals high biological diversity and specific adaptations in the industrially and medically important fungal genus Aspergillus.</title>
        <authorList>
            <person name="de Vries R.P."/>
            <person name="Riley R."/>
            <person name="Wiebenga A."/>
            <person name="Aguilar-Osorio G."/>
            <person name="Amillis S."/>
            <person name="Uchima C.A."/>
            <person name="Anderluh G."/>
            <person name="Asadollahi M."/>
            <person name="Askin M."/>
            <person name="Barry K."/>
            <person name="Battaglia E."/>
            <person name="Bayram O."/>
            <person name="Benocci T."/>
            <person name="Braus-Stromeyer S.A."/>
            <person name="Caldana C."/>
            <person name="Canovas D."/>
            <person name="Cerqueira G.C."/>
            <person name="Chen F."/>
            <person name="Chen W."/>
            <person name="Choi C."/>
            <person name="Clum A."/>
            <person name="Dos Santos R.A."/>
            <person name="Damasio A.R."/>
            <person name="Diallinas G."/>
            <person name="Emri T."/>
            <person name="Fekete E."/>
            <person name="Flipphi M."/>
            <person name="Freyberg S."/>
            <person name="Gallo A."/>
            <person name="Gournas C."/>
            <person name="Habgood R."/>
            <person name="Hainaut M."/>
            <person name="Harispe M.L."/>
            <person name="Henrissat B."/>
            <person name="Hilden K.S."/>
            <person name="Hope R."/>
            <person name="Hossain A."/>
            <person name="Karabika E."/>
            <person name="Karaffa L."/>
            <person name="Karanyi Z."/>
            <person name="Krasevec N."/>
            <person name="Kuo A."/>
            <person name="Kusch H."/>
            <person name="LaButti K."/>
            <person name="Lagendijk E.L."/>
            <person name="Lapidus A."/>
            <person name="Levasseur A."/>
            <person name="Lindquist E."/>
            <person name="Lipzen A."/>
            <person name="Logrieco A.F."/>
            <person name="MacCabe A."/>
            <person name="Maekelae M.R."/>
            <person name="Malavazi I."/>
            <person name="Melin P."/>
            <person name="Meyer V."/>
            <person name="Mielnichuk N."/>
            <person name="Miskei M."/>
            <person name="Molnar A.P."/>
            <person name="Mule G."/>
            <person name="Ngan C.Y."/>
            <person name="Orejas M."/>
            <person name="Orosz E."/>
            <person name="Ouedraogo J.P."/>
            <person name="Overkamp K.M."/>
            <person name="Park H.-S."/>
            <person name="Perrone G."/>
            <person name="Piumi F."/>
            <person name="Punt P.J."/>
            <person name="Ram A.F."/>
            <person name="Ramon A."/>
            <person name="Rauscher S."/>
            <person name="Record E."/>
            <person name="Riano-Pachon D.M."/>
            <person name="Robert V."/>
            <person name="Roehrig J."/>
            <person name="Ruller R."/>
            <person name="Salamov A."/>
            <person name="Salih N.S."/>
            <person name="Samson R.A."/>
            <person name="Sandor E."/>
            <person name="Sanguinetti M."/>
            <person name="Schuetze T."/>
            <person name="Sepcic K."/>
            <person name="Shelest E."/>
            <person name="Sherlock G."/>
            <person name="Sophianopoulou V."/>
            <person name="Squina F.M."/>
            <person name="Sun H."/>
            <person name="Susca A."/>
            <person name="Todd R.B."/>
            <person name="Tsang A."/>
            <person name="Unkles S.E."/>
            <person name="van de Wiele N."/>
            <person name="van Rossen-Uffink D."/>
            <person name="Oliveira J.V."/>
            <person name="Vesth T.C."/>
            <person name="Visser J."/>
            <person name="Yu J.-H."/>
            <person name="Zhou M."/>
            <person name="Andersen M.R."/>
            <person name="Archer D.B."/>
            <person name="Baker S.E."/>
            <person name="Benoit I."/>
            <person name="Brakhage A.A."/>
            <person name="Braus G.H."/>
            <person name="Fischer R."/>
            <person name="Frisvad J.C."/>
            <person name="Goldman G.H."/>
            <person name="Houbraken J."/>
            <person name="Oakley B."/>
            <person name="Pocsi I."/>
            <person name="Scazzocchio C."/>
            <person name="Seiboth B."/>
            <person name="vanKuyk P.A."/>
            <person name="Wortman J."/>
            <person name="Dyer P.S."/>
            <person name="Grigoriev I.V."/>
        </authorList>
    </citation>
    <scope>NUCLEOTIDE SEQUENCE [LARGE SCALE GENOMIC DNA]</scope>
    <source>
        <strain evidence="2">CBS 106.47</strain>
    </source>
</reference>
<gene>
    <name evidence="1" type="ORF">ASPFODRAFT_35187</name>
</gene>
<sequence length="159" mass="17272">MTPKSHAAWLPSNIHFLSPGSHIPCLPALIPSPVSRLPSLPRSLSLASRRPASVSPERKLTEPRPQIVGLSHLDSQDRVWGVARRGSIPGLSPAAKALRPTTNPARCRIFVAFHLAKLSSMSSGDKLVATSRILTWDVSLVDLVPCAIHWLLSPRFFPA</sequence>
<dbReference type="EMBL" id="KV878245">
    <property type="protein sequence ID" value="OJZ83716.1"/>
    <property type="molecule type" value="Genomic_DNA"/>
</dbReference>
<accession>A0A1M3TAG1</accession>
<protein>
    <submittedName>
        <fullName evidence="1">Uncharacterized protein</fullName>
    </submittedName>
</protein>
<name>A0A1M3TAG1_ASPLC</name>
<organism evidence="1 2">
    <name type="scientific">Aspergillus luchuensis (strain CBS 106.47)</name>
    <dbReference type="NCBI Taxonomy" id="1137211"/>
    <lineage>
        <taxon>Eukaryota</taxon>
        <taxon>Fungi</taxon>
        <taxon>Dikarya</taxon>
        <taxon>Ascomycota</taxon>
        <taxon>Pezizomycotina</taxon>
        <taxon>Eurotiomycetes</taxon>
        <taxon>Eurotiomycetidae</taxon>
        <taxon>Eurotiales</taxon>
        <taxon>Aspergillaceae</taxon>
        <taxon>Aspergillus</taxon>
        <taxon>Aspergillus subgen. Circumdati</taxon>
    </lineage>
</organism>
<dbReference type="AlphaFoldDB" id="A0A1M3TAG1"/>